<dbReference type="AlphaFoldDB" id="A0A9P7KLU6"/>
<dbReference type="InterPro" id="IPR036465">
    <property type="entry name" value="vWFA_dom_sf"/>
</dbReference>
<dbReference type="EMBL" id="JABCKI010000073">
    <property type="protein sequence ID" value="KAG5653115.1"/>
    <property type="molecule type" value="Genomic_DNA"/>
</dbReference>
<evidence type="ECO:0000259" key="4">
    <source>
        <dbReference type="Pfam" id="PF25043"/>
    </source>
</evidence>
<feature type="region of interest" description="Disordered" evidence="2">
    <location>
        <begin position="1"/>
        <end position="20"/>
    </location>
</feature>
<dbReference type="Pfam" id="PF25043">
    <property type="entry name" value="DUF7788"/>
    <property type="match status" value="1"/>
</dbReference>
<keyword evidence="6" id="KW-1185">Reference proteome</keyword>
<dbReference type="PIRSF" id="PIRSF015417">
    <property type="entry name" value="T31B5_30_vWA"/>
    <property type="match status" value="1"/>
</dbReference>
<dbReference type="Pfam" id="PF11443">
    <property type="entry name" value="DUF2828"/>
    <property type="match status" value="1"/>
</dbReference>
<feature type="domain" description="DUF2828" evidence="3">
    <location>
        <begin position="71"/>
        <end position="490"/>
    </location>
</feature>
<dbReference type="InterPro" id="IPR011205">
    <property type="entry name" value="UCP015417_vWA"/>
</dbReference>
<accession>A0A9P7KLU6</accession>
<reference evidence="5" key="1">
    <citation type="submission" date="2021-02" db="EMBL/GenBank/DDBJ databases">
        <authorList>
            <person name="Nieuwenhuis M."/>
            <person name="Van De Peppel L.J.J."/>
        </authorList>
    </citation>
    <scope>NUCLEOTIDE SEQUENCE</scope>
    <source>
        <strain evidence="5">D49</strain>
    </source>
</reference>
<feature type="domain" description="DUF7788" evidence="4">
    <location>
        <begin position="492"/>
        <end position="722"/>
    </location>
</feature>
<dbReference type="Gene3D" id="3.40.50.410">
    <property type="entry name" value="von Willebrand factor, type A domain"/>
    <property type="match status" value="1"/>
</dbReference>
<organism evidence="5 6">
    <name type="scientific">Sphagnurus paluster</name>
    <dbReference type="NCBI Taxonomy" id="117069"/>
    <lineage>
        <taxon>Eukaryota</taxon>
        <taxon>Fungi</taxon>
        <taxon>Dikarya</taxon>
        <taxon>Basidiomycota</taxon>
        <taxon>Agaricomycotina</taxon>
        <taxon>Agaricomycetes</taxon>
        <taxon>Agaricomycetidae</taxon>
        <taxon>Agaricales</taxon>
        <taxon>Tricholomatineae</taxon>
        <taxon>Lyophyllaceae</taxon>
        <taxon>Sphagnurus</taxon>
    </lineage>
</organism>
<dbReference type="InterPro" id="IPR056690">
    <property type="entry name" value="DUF7788"/>
</dbReference>
<dbReference type="Proteomes" id="UP000717328">
    <property type="component" value="Unassembled WGS sequence"/>
</dbReference>
<evidence type="ECO:0000256" key="1">
    <source>
        <dbReference type="SAM" id="Coils"/>
    </source>
</evidence>
<protein>
    <submittedName>
        <fullName evidence="5">Uncharacterized protein</fullName>
    </submittedName>
</protein>
<dbReference type="PANTHER" id="PTHR31373">
    <property type="entry name" value="OS06G0652100 PROTEIN"/>
    <property type="match status" value="1"/>
</dbReference>
<comment type="caution">
    <text evidence="5">The sequence shown here is derived from an EMBL/GenBank/DDBJ whole genome shotgun (WGS) entry which is preliminary data.</text>
</comment>
<evidence type="ECO:0000313" key="5">
    <source>
        <dbReference type="EMBL" id="KAG5653115.1"/>
    </source>
</evidence>
<dbReference type="SUPFAM" id="SSF53300">
    <property type="entry name" value="vWA-like"/>
    <property type="match status" value="1"/>
</dbReference>
<evidence type="ECO:0000259" key="3">
    <source>
        <dbReference type="Pfam" id="PF11443"/>
    </source>
</evidence>
<feature type="compositionally biased region" description="Basic and acidic residues" evidence="2">
    <location>
        <begin position="200"/>
        <end position="220"/>
    </location>
</feature>
<sequence length="734" mass="81794">MPSNLPAAASRQTVTLPPIPELHDPNFLDVLLPVKETSPQKSESSTLIAGEDASKNLMMDALKGTAHQTLTQNLAPTYDSTGSPTLDAFQFLASEADVKKHLDPAWAEDPELTLRIIWNLRSIHDGKGNKEAFYRAFGWLYEHHPRTAIVNLRWLVEPVCTTPKSKVALAHGCWKDLLNILALATLDELHKTKPSFLHSTKEKYKYNKDPRPQAESKDPAARVAASLAKDAENKQAAAERRHRIAAERYENLTQKLSQPKFRALYIAIARLFADRLAQDIRLADEIKALNTGDSSKELSLQISLAGKWAPTPMCAHDRVTNIATAIPLLLRQAQTPARYPSALDTPLDPAEAAIILRSFYQRSVLTRLRAISAVPEPLMSAKRWNEIKYNRVPSVCMKRKTELFFKNDPAGFKAYLTHVESGRKTISGATLFPHELLEKALELGEPLEVEEGHEFATLAELRRSLKSAQIRVVEAQWKTLVARLRESGSLDNALAVCDVSGSMGSVHAVGHKRSKWDTSGRVHPILPAISLSLVLAHLAKPPFNAGFVTFSSSPQFIQLDLEKPLYETVHEMVKTPWEMNTDLHAVFVKLLLPLAVKNKVPQEDMIKRLFVFSDMQFDACTSADAADWQTNHDAIERAYKEAGYEVPQIVYWDLAKFGTVEVQAEREGVALMNGFSPAMLKVFMGDAETEEEWEEVVGEDGEAKTVKVSEEFNPVSVMKKAVMTKSFDGLVVVD</sequence>
<feature type="coiled-coil region" evidence="1">
    <location>
        <begin position="228"/>
        <end position="255"/>
    </location>
</feature>
<keyword evidence="1" id="KW-0175">Coiled coil</keyword>
<gene>
    <name evidence="5" type="ORF">H0H81_002182</name>
</gene>
<feature type="region of interest" description="Disordered" evidence="2">
    <location>
        <begin position="200"/>
        <end position="222"/>
    </location>
</feature>
<evidence type="ECO:0000313" key="6">
    <source>
        <dbReference type="Proteomes" id="UP000717328"/>
    </source>
</evidence>
<reference evidence="5" key="2">
    <citation type="submission" date="2021-10" db="EMBL/GenBank/DDBJ databases">
        <title>Phylogenomics reveals ancestral predisposition of the termite-cultivated fungus Termitomyces towards a domesticated lifestyle.</title>
        <authorList>
            <person name="Auxier B."/>
            <person name="Grum-Grzhimaylo A."/>
            <person name="Cardenas M.E."/>
            <person name="Lodge J.D."/>
            <person name="Laessoe T."/>
            <person name="Pedersen O."/>
            <person name="Smith M.E."/>
            <person name="Kuyper T.W."/>
            <person name="Franco-Molano E.A."/>
            <person name="Baroni T.J."/>
            <person name="Aanen D.K."/>
        </authorList>
    </citation>
    <scope>NUCLEOTIDE SEQUENCE</scope>
    <source>
        <strain evidence="5">D49</strain>
    </source>
</reference>
<evidence type="ECO:0000256" key="2">
    <source>
        <dbReference type="SAM" id="MobiDB-lite"/>
    </source>
</evidence>
<dbReference type="PANTHER" id="PTHR31373:SF27">
    <property type="entry name" value="TROVE DOMAIN-CONTAINING PROTEIN"/>
    <property type="match status" value="1"/>
</dbReference>
<proteinExistence type="predicted"/>
<dbReference type="OrthoDB" id="1149618at2759"/>
<name>A0A9P7KLU6_9AGAR</name>
<dbReference type="InterPro" id="IPR058580">
    <property type="entry name" value="DUF2828"/>
</dbReference>